<dbReference type="Proteomes" id="UP000011116">
    <property type="component" value="Chromosome 6H"/>
</dbReference>
<dbReference type="PANTHER" id="PTHR47074:SF70">
    <property type="entry name" value="OS07G0513450 PROTEIN"/>
    <property type="match status" value="1"/>
</dbReference>
<dbReference type="EnsemblPlants" id="HORVU.MOREX.r3.6HG0545770.1">
    <property type="protein sequence ID" value="HORVU.MOREX.r3.6HG0545770.1.CDS1"/>
    <property type="gene ID" value="HORVU.MOREX.r3.6HG0545770"/>
</dbReference>
<dbReference type="SMR" id="A0A8I7BG96"/>
<organism evidence="2 3">
    <name type="scientific">Hordeum vulgare subsp. vulgare</name>
    <name type="common">Domesticated barley</name>
    <dbReference type="NCBI Taxonomy" id="112509"/>
    <lineage>
        <taxon>Eukaryota</taxon>
        <taxon>Viridiplantae</taxon>
        <taxon>Streptophyta</taxon>
        <taxon>Embryophyta</taxon>
        <taxon>Tracheophyta</taxon>
        <taxon>Spermatophyta</taxon>
        <taxon>Magnoliopsida</taxon>
        <taxon>Liliopsida</taxon>
        <taxon>Poales</taxon>
        <taxon>Poaceae</taxon>
        <taxon>BOP clade</taxon>
        <taxon>Pooideae</taxon>
        <taxon>Triticodae</taxon>
        <taxon>Triticeae</taxon>
        <taxon>Hordeinae</taxon>
        <taxon>Hordeum</taxon>
    </lineage>
</organism>
<evidence type="ECO:0000259" key="1">
    <source>
        <dbReference type="Pfam" id="PF13456"/>
    </source>
</evidence>
<dbReference type="Pfam" id="PF13456">
    <property type="entry name" value="RVT_3"/>
    <property type="match status" value="1"/>
</dbReference>
<dbReference type="CDD" id="cd06222">
    <property type="entry name" value="RNase_H_like"/>
    <property type="match status" value="1"/>
</dbReference>
<evidence type="ECO:0000313" key="2">
    <source>
        <dbReference type="EnsemblPlants" id="HORVU.MOREX.r3.6HG0545770.1.CDS1"/>
    </source>
</evidence>
<name>A0A8I7BG96_HORVV</name>
<dbReference type="GO" id="GO:0004523">
    <property type="term" value="F:RNA-DNA hybrid ribonuclease activity"/>
    <property type="evidence" value="ECO:0007669"/>
    <property type="project" value="InterPro"/>
</dbReference>
<dbReference type="Gene3D" id="3.30.420.10">
    <property type="entry name" value="Ribonuclease H-like superfamily/Ribonuclease H"/>
    <property type="match status" value="1"/>
</dbReference>
<dbReference type="AlphaFoldDB" id="A0A8I7BG96"/>
<evidence type="ECO:0000313" key="3">
    <source>
        <dbReference type="Proteomes" id="UP000011116"/>
    </source>
</evidence>
<reference evidence="3" key="1">
    <citation type="journal article" date="2012" name="Nature">
        <title>A physical, genetic and functional sequence assembly of the barley genome.</title>
        <authorList>
            <consortium name="The International Barley Genome Sequencing Consortium"/>
            <person name="Mayer K.F."/>
            <person name="Waugh R."/>
            <person name="Brown J.W."/>
            <person name="Schulman A."/>
            <person name="Langridge P."/>
            <person name="Platzer M."/>
            <person name="Fincher G.B."/>
            <person name="Muehlbauer G.J."/>
            <person name="Sato K."/>
            <person name="Close T.J."/>
            <person name="Wise R.P."/>
            <person name="Stein N."/>
        </authorList>
    </citation>
    <scope>NUCLEOTIDE SEQUENCE [LARGE SCALE GENOMIC DNA]</scope>
    <source>
        <strain evidence="3">cv. Morex</strain>
    </source>
</reference>
<reference evidence="2" key="3">
    <citation type="submission" date="2022-01" db="UniProtKB">
        <authorList>
            <consortium name="EnsemblPlants"/>
        </authorList>
    </citation>
    <scope>IDENTIFICATION</scope>
    <source>
        <strain evidence="2">subsp. vulgare</strain>
    </source>
</reference>
<dbReference type="InterPro" id="IPR012337">
    <property type="entry name" value="RNaseH-like_sf"/>
</dbReference>
<reference evidence="2" key="2">
    <citation type="submission" date="2020-10" db="EMBL/GenBank/DDBJ databases">
        <authorList>
            <person name="Scholz U."/>
            <person name="Mascher M."/>
            <person name="Fiebig A."/>
        </authorList>
    </citation>
    <scope>NUCLEOTIDE SEQUENCE [LARGE SCALE GENOMIC DNA]</scope>
    <source>
        <strain evidence="2">cv. Morex</strain>
    </source>
</reference>
<dbReference type="GO" id="GO:0003676">
    <property type="term" value="F:nucleic acid binding"/>
    <property type="evidence" value="ECO:0007669"/>
    <property type="project" value="InterPro"/>
</dbReference>
<sequence length="111" mass="12274">MLKINVDGSFNKETLIGGWGYIIRDHEGDVVVAAAGWLDHVNDALQAEVEACIQAIHKAQELGIGNTVVETYALLLVLAIKTSSYDLAPNGALFKEIKAFFLSKFYFFRHC</sequence>
<dbReference type="SUPFAM" id="SSF53098">
    <property type="entry name" value="Ribonuclease H-like"/>
    <property type="match status" value="1"/>
</dbReference>
<accession>A0A8I7BG96</accession>
<dbReference type="Gramene" id="HORVU.MOREX.r2.6HG0453700.1">
    <property type="protein sequence ID" value="HORVU.MOREX.r2.6HG0453700.1.CDS.1"/>
    <property type="gene ID" value="HORVU.MOREX.r2.6HG0453700"/>
</dbReference>
<dbReference type="Gramene" id="HORVU.MOREX.r3.6HG0545770.1">
    <property type="protein sequence ID" value="HORVU.MOREX.r3.6HG0545770.1.CDS1"/>
    <property type="gene ID" value="HORVU.MOREX.r3.6HG0545770"/>
</dbReference>
<dbReference type="PANTHER" id="PTHR47074">
    <property type="entry name" value="BNAC02G40300D PROTEIN"/>
    <property type="match status" value="1"/>
</dbReference>
<dbReference type="InterPro" id="IPR052929">
    <property type="entry name" value="RNase_H-like_EbsB-rel"/>
</dbReference>
<feature type="domain" description="RNase H type-1" evidence="1">
    <location>
        <begin position="5"/>
        <end position="101"/>
    </location>
</feature>
<dbReference type="InterPro" id="IPR044730">
    <property type="entry name" value="RNase_H-like_dom_plant"/>
</dbReference>
<protein>
    <recommendedName>
        <fullName evidence="1">RNase H type-1 domain-containing protein</fullName>
    </recommendedName>
</protein>
<keyword evidence="3" id="KW-1185">Reference proteome</keyword>
<dbReference type="InterPro" id="IPR002156">
    <property type="entry name" value="RNaseH_domain"/>
</dbReference>
<dbReference type="InterPro" id="IPR036397">
    <property type="entry name" value="RNaseH_sf"/>
</dbReference>
<proteinExistence type="predicted"/>